<dbReference type="InterPro" id="IPR050327">
    <property type="entry name" value="Proton-linked_MCT"/>
</dbReference>
<dbReference type="PROSITE" id="PS50850">
    <property type="entry name" value="MFS"/>
    <property type="match status" value="1"/>
</dbReference>
<reference evidence="6 7" key="1">
    <citation type="submission" date="2024-03" db="EMBL/GenBank/DDBJ databases">
        <authorList>
            <person name="Jo J.-H."/>
        </authorList>
    </citation>
    <scope>NUCLEOTIDE SEQUENCE [LARGE SCALE GENOMIC DNA]</scope>
    <source>
        <strain evidence="6 7">PS1R-30</strain>
    </source>
</reference>
<sequence>MTAAEEWRRGWGVVLACFVGFSFLSLMTGTVSMFIQPISQEFGWSRTLIASGVSIGAVATTLGSPFAGLLFDRFGPRKLAIPGVTITALSIAAFSFANGSPAQWFALWFVYAFVSLMAKGTLWTAAVANVFDKSRGLALGITFSGSALTSVLLPPLTIWLIDEVGWRMTYVWLGLGWGGMTLLACLFFLYDLRDRPTDSAAAGQPPADVRAAMPGLTLGEAWRNSALWRIGISTVLTMVLTLGLSIHLVPILGAAGVPRGNAAWLLSLAGIAGLLGKLVSGVLLDRFRPNWIGGLTLGMTALAFGLLIDGIRSPTLIVFAMLVNGYTTGTKIQVVSYLTARYGGMRNYGTLVGVMNGAMASGLIVGPVYAGLVFDLTGGYGPFLITGTVGSIICGLLLFSLPAYPDWSGDAAPREPEQPREAIA</sequence>
<feature type="transmembrane region" description="Helical" evidence="4">
    <location>
        <begin position="47"/>
        <end position="67"/>
    </location>
</feature>
<feature type="domain" description="Major facilitator superfamily (MFS) profile" evidence="5">
    <location>
        <begin position="13"/>
        <end position="405"/>
    </location>
</feature>
<protein>
    <submittedName>
        <fullName evidence="6">MFS transporter</fullName>
    </submittedName>
</protein>
<feature type="transmembrane region" description="Helical" evidence="4">
    <location>
        <begin position="12"/>
        <end position="35"/>
    </location>
</feature>
<proteinExistence type="predicted"/>
<dbReference type="PANTHER" id="PTHR11360">
    <property type="entry name" value="MONOCARBOXYLATE TRANSPORTER"/>
    <property type="match status" value="1"/>
</dbReference>
<dbReference type="InterPro" id="IPR036259">
    <property type="entry name" value="MFS_trans_sf"/>
</dbReference>
<dbReference type="EMBL" id="JBBHJZ010000001">
    <property type="protein sequence ID" value="MEJ5975179.1"/>
    <property type="molecule type" value="Genomic_DNA"/>
</dbReference>
<dbReference type="Proteomes" id="UP001361239">
    <property type="component" value="Unassembled WGS sequence"/>
</dbReference>
<name>A0ABU8RQ35_9SPHN</name>
<keyword evidence="1 4" id="KW-0812">Transmembrane</keyword>
<feature type="transmembrane region" description="Helical" evidence="4">
    <location>
        <begin position="79"/>
        <end position="99"/>
    </location>
</feature>
<evidence type="ECO:0000313" key="7">
    <source>
        <dbReference type="Proteomes" id="UP001361239"/>
    </source>
</evidence>
<feature type="transmembrane region" description="Helical" evidence="4">
    <location>
        <begin position="262"/>
        <end position="284"/>
    </location>
</feature>
<evidence type="ECO:0000256" key="2">
    <source>
        <dbReference type="ARBA" id="ARBA00022989"/>
    </source>
</evidence>
<feature type="transmembrane region" description="Helical" evidence="4">
    <location>
        <begin position="137"/>
        <end position="158"/>
    </location>
</feature>
<comment type="caution">
    <text evidence="6">The sequence shown here is derived from an EMBL/GenBank/DDBJ whole genome shotgun (WGS) entry which is preliminary data.</text>
</comment>
<dbReference type="SUPFAM" id="SSF103473">
    <property type="entry name" value="MFS general substrate transporter"/>
    <property type="match status" value="1"/>
</dbReference>
<feature type="transmembrane region" description="Helical" evidence="4">
    <location>
        <begin position="226"/>
        <end position="250"/>
    </location>
</feature>
<gene>
    <name evidence="6" type="ORF">WG901_00900</name>
</gene>
<dbReference type="Gene3D" id="1.20.1250.20">
    <property type="entry name" value="MFS general substrate transporter like domains"/>
    <property type="match status" value="2"/>
</dbReference>
<feature type="transmembrane region" description="Helical" evidence="4">
    <location>
        <begin position="105"/>
        <end position="125"/>
    </location>
</feature>
<dbReference type="PANTHER" id="PTHR11360:SF290">
    <property type="entry name" value="MONOCARBOXYLATE MFS PERMEASE"/>
    <property type="match status" value="1"/>
</dbReference>
<feature type="transmembrane region" description="Helical" evidence="4">
    <location>
        <begin position="170"/>
        <end position="190"/>
    </location>
</feature>
<dbReference type="CDD" id="cd17355">
    <property type="entry name" value="MFS_YcxA_like"/>
    <property type="match status" value="1"/>
</dbReference>
<feature type="transmembrane region" description="Helical" evidence="4">
    <location>
        <begin position="351"/>
        <end position="374"/>
    </location>
</feature>
<organism evidence="6 7">
    <name type="scientific">Novosphingobium anseongense</name>
    <dbReference type="NCBI Taxonomy" id="3133436"/>
    <lineage>
        <taxon>Bacteria</taxon>
        <taxon>Pseudomonadati</taxon>
        <taxon>Pseudomonadota</taxon>
        <taxon>Alphaproteobacteria</taxon>
        <taxon>Sphingomonadales</taxon>
        <taxon>Sphingomonadaceae</taxon>
        <taxon>Novosphingobium</taxon>
    </lineage>
</organism>
<accession>A0ABU8RQ35</accession>
<evidence type="ECO:0000256" key="4">
    <source>
        <dbReference type="SAM" id="Phobius"/>
    </source>
</evidence>
<evidence type="ECO:0000259" key="5">
    <source>
        <dbReference type="PROSITE" id="PS50850"/>
    </source>
</evidence>
<evidence type="ECO:0000256" key="1">
    <source>
        <dbReference type="ARBA" id="ARBA00022692"/>
    </source>
</evidence>
<keyword evidence="3 4" id="KW-0472">Membrane</keyword>
<dbReference type="InterPro" id="IPR020846">
    <property type="entry name" value="MFS_dom"/>
</dbReference>
<feature type="transmembrane region" description="Helical" evidence="4">
    <location>
        <begin position="317"/>
        <end position="339"/>
    </location>
</feature>
<feature type="transmembrane region" description="Helical" evidence="4">
    <location>
        <begin position="380"/>
        <end position="404"/>
    </location>
</feature>
<keyword evidence="7" id="KW-1185">Reference proteome</keyword>
<dbReference type="Pfam" id="PF07690">
    <property type="entry name" value="MFS_1"/>
    <property type="match status" value="2"/>
</dbReference>
<dbReference type="RefSeq" id="WP_339585146.1">
    <property type="nucleotide sequence ID" value="NZ_JBBHJZ010000001.1"/>
</dbReference>
<keyword evidence="2 4" id="KW-1133">Transmembrane helix</keyword>
<dbReference type="InterPro" id="IPR011701">
    <property type="entry name" value="MFS"/>
</dbReference>
<evidence type="ECO:0000256" key="3">
    <source>
        <dbReference type="ARBA" id="ARBA00023136"/>
    </source>
</evidence>
<evidence type="ECO:0000313" key="6">
    <source>
        <dbReference type="EMBL" id="MEJ5975179.1"/>
    </source>
</evidence>
<feature type="transmembrane region" description="Helical" evidence="4">
    <location>
        <begin position="291"/>
        <end position="311"/>
    </location>
</feature>